<dbReference type="Pfam" id="PF07727">
    <property type="entry name" value="RVT_2"/>
    <property type="match status" value="1"/>
</dbReference>
<reference evidence="3" key="1">
    <citation type="journal article" date="2019" name="Sci. Rep.">
        <title>Draft genome of Tanacetum cinerariifolium, the natural source of mosquito coil.</title>
        <authorList>
            <person name="Yamashiro T."/>
            <person name="Shiraishi A."/>
            <person name="Satake H."/>
            <person name="Nakayama K."/>
        </authorList>
    </citation>
    <scope>NUCLEOTIDE SEQUENCE</scope>
</reference>
<feature type="region of interest" description="Disordered" evidence="1">
    <location>
        <begin position="910"/>
        <end position="945"/>
    </location>
</feature>
<dbReference type="InterPro" id="IPR013103">
    <property type="entry name" value="RVT_2"/>
</dbReference>
<dbReference type="PANTHER" id="PTHR11439">
    <property type="entry name" value="GAG-POL-RELATED RETROTRANSPOSON"/>
    <property type="match status" value="1"/>
</dbReference>
<dbReference type="EMBL" id="BKCJ010006343">
    <property type="protein sequence ID" value="GEU71644.1"/>
    <property type="molecule type" value="Genomic_DNA"/>
</dbReference>
<comment type="caution">
    <text evidence="3">The sequence shown here is derived from an EMBL/GenBank/DDBJ whole genome shotgun (WGS) entry which is preliminary data.</text>
</comment>
<organism evidence="3">
    <name type="scientific">Tanacetum cinerariifolium</name>
    <name type="common">Dalmatian daisy</name>
    <name type="synonym">Chrysanthemum cinerariifolium</name>
    <dbReference type="NCBI Taxonomy" id="118510"/>
    <lineage>
        <taxon>Eukaryota</taxon>
        <taxon>Viridiplantae</taxon>
        <taxon>Streptophyta</taxon>
        <taxon>Embryophyta</taxon>
        <taxon>Tracheophyta</taxon>
        <taxon>Spermatophyta</taxon>
        <taxon>Magnoliopsida</taxon>
        <taxon>eudicotyledons</taxon>
        <taxon>Gunneridae</taxon>
        <taxon>Pentapetalae</taxon>
        <taxon>asterids</taxon>
        <taxon>campanulids</taxon>
        <taxon>Asterales</taxon>
        <taxon>Asteraceae</taxon>
        <taxon>Asteroideae</taxon>
        <taxon>Anthemideae</taxon>
        <taxon>Anthemidinae</taxon>
        <taxon>Tanacetum</taxon>
    </lineage>
</organism>
<name>A0A6L2MGN7_TANCI</name>
<feature type="compositionally biased region" description="Basic and acidic residues" evidence="1">
    <location>
        <begin position="935"/>
        <end position="945"/>
    </location>
</feature>
<protein>
    <submittedName>
        <fullName evidence="3">Retrovirus-related Pol polyprotein from transposon TNT 1-94</fullName>
    </submittedName>
</protein>
<feature type="domain" description="Reverse transcriptase Ty1/copia-type" evidence="2">
    <location>
        <begin position="414"/>
        <end position="642"/>
    </location>
</feature>
<gene>
    <name evidence="3" type="ORF">Tci_043622</name>
</gene>
<evidence type="ECO:0000259" key="2">
    <source>
        <dbReference type="Pfam" id="PF07727"/>
    </source>
</evidence>
<evidence type="ECO:0000256" key="1">
    <source>
        <dbReference type="SAM" id="MobiDB-lite"/>
    </source>
</evidence>
<proteinExistence type="predicted"/>
<dbReference type="PANTHER" id="PTHR11439:SF509">
    <property type="entry name" value="RNA-DIRECTED DNA POLYMERASE"/>
    <property type="match status" value="1"/>
</dbReference>
<evidence type="ECO:0000313" key="3">
    <source>
        <dbReference type="EMBL" id="GEU71644.1"/>
    </source>
</evidence>
<dbReference type="CDD" id="cd09272">
    <property type="entry name" value="RNase_HI_RT_Ty1"/>
    <property type="match status" value="1"/>
</dbReference>
<feature type="region of interest" description="Disordered" evidence="1">
    <location>
        <begin position="1158"/>
        <end position="1182"/>
    </location>
</feature>
<dbReference type="SUPFAM" id="SSF56672">
    <property type="entry name" value="DNA/RNA polymerases"/>
    <property type="match status" value="1"/>
</dbReference>
<sequence>MALPDDELTVGKNHARNGKWVCITIRKVNTLLSMDEDADWQIYLKYINIDLKFVKEQRLNLLSKYNKIVFELNKCRDELLSLKQAKLDAVTFRIQNTKFTKLNHALQEQLKEEKKINEKWLTSSKKIMKLNSLLHYLPEKTFKELLQAQRILYYMICKREDHRTSDHEMYIASFKRSENYKAQPYQYASTSKQILKAKAKPFPRCTHYGFNDYRIDDCKNYSECEIYRSYDHFTSGHNHVIHIRRGVLAKSSQSNESLIRVKCNTCGSTIHCTSDHNEFDHFKRVIAPDEPKIPHTEDTEGSPDLINTKRIHEQDVQNDKMITQPTDVPSGNNTKGPGPITKLLVPDVTQSHIPTQAATSSHPAPQDRWSRDQHIKIVNIIGNPREGMLTRSMAAMLTAASASECLFADFLSKIEPKKVFRNKKDKHGTTTKNKARLVAQGYSQEEGIDYDETFTPVERIEAIKIFLDFATYMNFKVYKMDVKSAFLNGKLKEEVYVKQLPSFESSEFPDYVCKLDKALYGLKQAPRAWYETFSTFFIQNKFVKRRIDNTLFIYKSKGDVLFVQVYVDDIIFGSTSYKLCKQFEKLMAKKIKMGMVGELTYFLGLQIKQDDKGILICQEQYTRNLLKKYKISDSSSVKTPMVPTNNLGPDLAAVKRILGYLKGTPTLVLYYAECTGFDLKGYLDSDYAGCNMDRKSTSAEAEYVAAVGCCAILHSRTKHIDIRYHFIMDPILKGNIELHFIPTEYQLADIFTKPLDKPTFTRLKAKLVVYQNFLREFWSTIVAFDPFPSIDEPEKRPLKEFLIKFSFLNRQIPVTLDFNTFCSSTGLNYNNGKYVDHPTPEVVKKELGKITINLSYLDKTPVLKNSFLMAWRILFTFVIQDPSKVTDIELITHIITVNNRMDLVSPPPLAAKPKKWKSQTGTHKSQPLPDITTTHPKDLGGNKTLLDKDITSTTLDEGTAKTIPRLEGSLGDKDSGGNIPPADMEPIHTHVADPSGTGAKYQVDETQSTRLSISRRCLESSLIESLRHEEAAVSYANVKAFIEEYYEENIAHQDQTDQLVASSMSSLDKRKSYISDLYKGLNVITELLKDINNAVKDDPATNKKINEAIKTFSKISTQTTEILSLAFKGQPSSAPSSSVTPTLALTYILANVEGENATNTSTKEPFSHTKGETGDTTMATPISSIYPTEDKEEKMKKAVEETKLLAMPRPEVIKVIREEEKKIKIDLKEAISTKAGETFKKAQDPEHEVLKKEHSKKVKRLTGLNRRRAKEYIWTMTNKIKPKPITDVRIYPNTKPIVASIFRNNDKRNFNVHNPFKFIDFGITELDELGPIIRKKKKLDDILEQEI</sequence>
<accession>A0A6L2MGN7</accession>
<dbReference type="InterPro" id="IPR043502">
    <property type="entry name" value="DNA/RNA_pol_sf"/>
</dbReference>